<dbReference type="InterPro" id="IPR015946">
    <property type="entry name" value="KH_dom-like_a/b"/>
</dbReference>
<dbReference type="InterPro" id="IPR023591">
    <property type="entry name" value="Ribosomal_uS2_flav_dom_sf"/>
</dbReference>
<dbReference type="GO" id="GO:0008408">
    <property type="term" value="F:3'-5' exonuclease activity"/>
    <property type="evidence" value="ECO:0007669"/>
    <property type="project" value="InterPro"/>
</dbReference>
<evidence type="ECO:0000313" key="9">
    <source>
        <dbReference type="Proteomes" id="UP000789396"/>
    </source>
</evidence>
<comment type="similarity">
    <text evidence="1">Belongs to the universal ribosomal protein uS2 family.</text>
</comment>
<feature type="domain" description="Bacterial DNA polymerase III alpha subunit NTPase" evidence="6">
    <location>
        <begin position="339"/>
        <end position="447"/>
    </location>
</feature>
<proteinExistence type="inferred from homology"/>
<dbReference type="InterPro" id="IPR004805">
    <property type="entry name" value="DnaE2/DnaE/PolC"/>
</dbReference>
<dbReference type="Pfam" id="PF00318">
    <property type="entry name" value="Ribosomal_S2"/>
    <property type="match status" value="2"/>
</dbReference>
<dbReference type="PANTHER" id="PTHR32294:SF0">
    <property type="entry name" value="DNA POLYMERASE III SUBUNIT ALPHA"/>
    <property type="match status" value="1"/>
</dbReference>
<dbReference type="Gene3D" id="3.30.300.20">
    <property type="match status" value="1"/>
</dbReference>
<dbReference type="GO" id="GO:0003887">
    <property type="term" value="F:DNA-directed DNA polymerase activity"/>
    <property type="evidence" value="ECO:0007669"/>
    <property type="project" value="UniProtKB-KW"/>
</dbReference>
<dbReference type="PRINTS" id="PR00395">
    <property type="entry name" value="RIBOSOMALS2"/>
</dbReference>
<reference evidence="8" key="1">
    <citation type="submission" date="2021-06" db="EMBL/GenBank/DDBJ databases">
        <authorList>
            <person name="Kallberg Y."/>
            <person name="Tangrot J."/>
            <person name="Rosling A."/>
        </authorList>
    </citation>
    <scope>NUCLEOTIDE SEQUENCE</scope>
    <source>
        <strain evidence="8">IN212</strain>
    </source>
</reference>
<dbReference type="Gene3D" id="1.10.287.610">
    <property type="entry name" value="Helix hairpin bin"/>
    <property type="match status" value="1"/>
</dbReference>
<dbReference type="InterPro" id="IPR011708">
    <property type="entry name" value="DNA_pol3_alpha_NTPase_dom"/>
</dbReference>
<dbReference type="GO" id="GO:0006412">
    <property type="term" value="P:translation"/>
    <property type="evidence" value="ECO:0007669"/>
    <property type="project" value="InterPro"/>
</dbReference>
<keyword evidence="5" id="KW-0239">DNA-directed DNA polymerase</keyword>
<accession>A0A9N8YW93</accession>
<dbReference type="SUPFAM" id="SSF52313">
    <property type="entry name" value="Ribosomal protein S2"/>
    <property type="match status" value="1"/>
</dbReference>
<protein>
    <submittedName>
        <fullName evidence="8">1147_t:CDS:1</fullName>
    </submittedName>
</protein>
<evidence type="ECO:0000256" key="4">
    <source>
        <dbReference type="ARBA" id="ARBA00022705"/>
    </source>
</evidence>
<dbReference type="SUPFAM" id="SSF89919">
    <property type="entry name" value="Ribosome-binding factor A, RbfA"/>
    <property type="match status" value="1"/>
</dbReference>
<dbReference type="PANTHER" id="PTHR32294">
    <property type="entry name" value="DNA POLYMERASE III SUBUNIT ALPHA"/>
    <property type="match status" value="1"/>
</dbReference>
<dbReference type="CDD" id="cd01425">
    <property type="entry name" value="RPS2"/>
    <property type="match status" value="1"/>
</dbReference>
<keyword evidence="4" id="KW-0235">DNA replication</keyword>
<dbReference type="HAMAP" id="MF_00291_B">
    <property type="entry name" value="Ribosomal_uS2_B"/>
    <property type="match status" value="1"/>
</dbReference>
<feature type="non-terminal residue" evidence="8">
    <location>
        <position position="1132"/>
    </location>
</feature>
<evidence type="ECO:0000256" key="2">
    <source>
        <dbReference type="ARBA" id="ARBA00022679"/>
    </source>
</evidence>
<dbReference type="Pfam" id="PF07733">
    <property type="entry name" value="DNA_pol3_alpha"/>
    <property type="match status" value="1"/>
</dbReference>
<keyword evidence="9" id="KW-1185">Reference proteome</keyword>
<evidence type="ECO:0000256" key="5">
    <source>
        <dbReference type="ARBA" id="ARBA00022932"/>
    </source>
</evidence>
<evidence type="ECO:0000259" key="7">
    <source>
        <dbReference type="Pfam" id="PF17657"/>
    </source>
</evidence>
<dbReference type="Gene3D" id="3.20.20.140">
    <property type="entry name" value="Metal-dependent hydrolases"/>
    <property type="match status" value="1"/>
</dbReference>
<dbReference type="GO" id="GO:0015935">
    <property type="term" value="C:small ribosomal subunit"/>
    <property type="evidence" value="ECO:0007669"/>
    <property type="project" value="InterPro"/>
</dbReference>
<dbReference type="NCBIfam" id="TIGR01011">
    <property type="entry name" value="rpsB_bact"/>
    <property type="match status" value="1"/>
</dbReference>
<dbReference type="Pfam" id="PF17657">
    <property type="entry name" value="DNA_pol3_finger"/>
    <property type="match status" value="1"/>
</dbReference>
<dbReference type="InterPro" id="IPR023799">
    <property type="entry name" value="RbfA_dom_sf"/>
</dbReference>
<dbReference type="AlphaFoldDB" id="A0A9N8YW93"/>
<evidence type="ECO:0000259" key="6">
    <source>
        <dbReference type="Pfam" id="PF07733"/>
    </source>
</evidence>
<dbReference type="InterPro" id="IPR005706">
    <property type="entry name" value="Ribosomal_uS2_bac/mit/plastid"/>
</dbReference>
<dbReference type="EMBL" id="CAJVPZ010000112">
    <property type="protein sequence ID" value="CAG8453661.1"/>
    <property type="molecule type" value="Genomic_DNA"/>
</dbReference>
<sequence>MTNLDKNELAKIGIQFGNLARKWNPKMRPYIYDKTKSKIHILDLQKIVVSCQGVGDYINSIVKKNKTILFLCTKKTTLKKHQKNNPEETPKKQPFEIVKEQAIRCGMPYVKRLRELQKLNFFVKKDIFKSLTKKEQAKYEERRVELQSIYEGVSNLRGKPDVLFIIGLNKEKTAYSEAIKTKTPVIAVCNSNCDPKLVDYVILGNDEKSESINFFASLVADAIIQAKDKAKLVNNKLNYLAIADYYPYEITEFFNLCKAKKIKPIWGVKIFLQEKPAGKKITATIYPQNNKGYKEIIQKLFAPDSPHDRTFSPAYIFPIFSKNCEKLSEVKKESALLLLKSKCWQRLIALKKEKEEKYQQTLTEELRVITQLNYADYFLIFSDVVHHLKTENIIVGPGRGSAVASLVAYLLGITQIDPLEHKLFFARFLNEKRKSLPDIDLDVENQDEVFKIAKLYRIDEIKLKEITSLAGESPDFIVISTNSLVGSVPLKTEKDYLLTLFEENKLAELGLKKYDFLSLRETLGFIREARSILSISLPDYQEIILTDQKTWEGLKNFLLTGIFQLDTPSARTLFSRFSPQSFTELALFLSLNRPGTRKKAEELFRASQQKNTKTRIIFTSPKIREILTETYEHIIFEEQISQILALVYDCSFAEAEVKRRELPEKGLQKDFLAQAQKKMSLTESKLIYQQINSSLGYTFNKAHAIAYSYLTYYIAYLKANFFPELITYFLNKRKEKELSYLQEAFFYGFQIKGPDINLKSGLFASLGVEVDNLLNNQTAIFRYLSIRKRLVAANNNLPFLHLSNEVSTQQKSVINKALINQREFESLGLYVSYFSRWKELAAQDHKICSLSVVLQKIEEYDNKETSLSVYAIICNLEKKSEMRVAYYEHSQIHSIVRDQNDYTVFLQDIRNSFQLNISSGFYQENKENLVIHNELLFTLKIGIKRGKINSLLPSCSLSYCEVSTKGENVKIYLSFARAENQAKTLRLMNEKYSSLLKKRMAKSKKFAYIPNLIFLLDKELETMNNLKKILQDLTIALITEIFARYLANRSRSRKMIFNNFFIDITYTLIRLPYHFLRLIVKPRKKIFVNSEQDVIRFVNNLTLERVLEKKEAELVQSAFKFDDLRVVSIATP</sequence>
<keyword evidence="3" id="KW-0548">Nucleotidyltransferase</keyword>
<dbReference type="Proteomes" id="UP000789396">
    <property type="component" value="Unassembled WGS sequence"/>
</dbReference>
<dbReference type="InterPro" id="IPR040982">
    <property type="entry name" value="DNA_pol3_finger"/>
</dbReference>
<dbReference type="GO" id="GO:0003735">
    <property type="term" value="F:structural constituent of ribosome"/>
    <property type="evidence" value="ECO:0007669"/>
    <property type="project" value="InterPro"/>
</dbReference>
<evidence type="ECO:0000313" key="8">
    <source>
        <dbReference type="EMBL" id="CAG8453661.1"/>
    </source>
</evidence>
<name>A0A9N8YW93_9GLOM</name>
<organism evidence="8 9">
    <name type="scientific">Racocetra fulgida</name>
    <dbReference type="NCBI Taxonomy" id="60492"/>
    <lineage>
        <taxon>Eukaryota</taxon>
        <taxon>Fungi</taxon>
        <taxon>Fungi incertae sedis</taxon>
        <taxon>Mucoromycota</taxon>
        <taxon>Glomeromycotina</taxon>
        <taxon>Glomeromycetes</taxon>
        <taxon>Diversisporales</taxon>
        <taxon>Gigasporaceae</taxon>
        <taxon>Racocetra</taxon>
    </lineage>
</organism>
<comment type="caution">
    <text evidence="8">The sequence shown here is derived from an EMBL/GenBank/DDBJ whole genome shotgun (WGS) entry which is preliminary data.</text>
</comment>
<evidence type="ECO:0000256" key="1">
    <source>
        <dbReference type="ARBA" id="ARBA00006242"/>
    </source>
</evidence>
<dbReference type="Gene3D" id="3.40.50.10490">
    <property type="entry name" value="Glucose-6-phosphate isomerase like protein, domain 1"/>
    <property type="match status" value="1"/>
</dbReference>
<dbReference type="InterPro" id="IPR001865">
    <property type="entry name" value="Ribosomal_uS2"/>
</dbReference>
<keyword evidence="2" id="KW-0808">Transferase</keyword>
<gene>
    <name evidence="8" type="ORF">RFULGI_LOCUS358</name>
</gene>
<evidence type="ECO:0000256" key="3">
    <source>
        <dbReference type="ARBA" id="ARBA00022695"/>
    </source>
</evidence>
<dbReference type="OrthoDB" id="2397433at2759"/>
<dbReference type="GO" id="GO:0006260">
    <property type="term" value="P:DNA replication"/>
    <property type="evidence" value="ECO:0007669"/>
    <property type="project" value="UniProtKB-KW"/>
</dbReference>
<feature type="domain" description="DNA polymerase III alpha subunit finger" evidence="7">
    <location>
        <begin position="538"/>
        <end position="666"/>
    </location>
</feature>